<dbReference type="InterPro" id="IPR036259">
    <property type="entry name" value="MFS_trans_sf"/>
</dbReference>
<protein>
    <submittedName>
        <fullName evidence="9">MFS transporter</fullName>
    </submittedName>
</protein>
<accession>A0A2W5ND36</accession>
<feature type="transmembrane region" description="Helical" evidence="7">
    <location>
        <begin position="234"/>
        <end position="254"/>
    </location>
</feature>
<proteinExistence type="predicted"/>
<dbReference type="PANTHER" id="PTHR23517">
    <property type="entry name" value="RESISTANCE PROTEIN MDTM, PUTATIVE-RELATED-RELATED"/>
    <property type="match status" value="1"/>
</dbReference>
<evidence type="ECO:0000256" key="4">
    <source>
        <dbReference type="ARBA" id="ARBA00022692"/>
    </source>
</evidence>
<dbReference type="GO" id="GO:0005886">
    <property type="term" value="C:plasma membrane"/>
    <property type="evidence" value="ECO:0007669"/>
    <property type="project" value="UniProtKB-SubCell"/>
</dbReference>
<dbReference type="Proteomes" id="UP000249185">
    <property type="component" value="Unassembled WGS sequence"/>
</dbReference>
<dbReference type="PROSITE" id="PS50850">
    <property type="entry name" value="MFS"/>
    <property type="match status" value="1"/>
</dbReference>
<dbReference type="InterPro" id="IPR050171">
    <property type="entry name" value="MFS_Transporters"/>
</dbReference>
<evidence type="ECO:0000256" key="5">
    <source>
        <dbReference type="ARBA" id="ARBA00022989"/>
    </source>
</evidence>
<organism evidence="9 10">
    <name type="scientific">Rhodovulum sulfidophilum</name>
    <name type="common">Rhodobacter sulfidophilus</name>
    <dbReference type="NCBI Taxonomy" id="35806"/>
    <lineage>
        <taxon>Bacteria</taxon>
        <taxon>Pseudomonadati</taxon>
        <taxon>Pseudomonadota</taxon>
        <taxon>Alphaproteobacteria</taxon>
        <taxon>Rhodobacterales</taxon>
        <taxon>Paracoccaceae</taxon>
        <taxon>Rhodovulum</taxon>
    </lineage>
</organism>
<feature type="transmembrane region" description="Helical" evidence="7">
    <location>
        <begin position="266"/>
        <end position="286"/>
    </location>
</feature>
<dbReference type="EMBL" id="QFPW01000005">
    <property type="protein sequence ID" value="PZQ50159.1"/>
    <property type="molecule type" value="Genomic_DNA"/>
</dbReference>
<feature type="transmembrane region" description="Helical" evidence="7">
    <location>
        <begin position="200"/>
        <end position="228"/>
    </location>
</feature>
<evidence type="ECO:0000256" key="2">
    <source>
        <dbReference type="ARBA" id="ARBA00022448"/>
    </source>
</evidence>
<keyword evidence="5 7" id="KW-1133">Transmembrane helix</keyword>
<feature type="transmembrane region" description="Helical" evidence="7">
    <location>
        <begin position="327"/>
        <end position="347"/>
    </location>
</feature>
<dbReference type="SUPFAM" id="SSF103473">
    <property type="entry name" value="MFS general substrate transporter"/>
    <property type="match status" value="1"/>
</dbReference>
<feature type="transmembrane region" description="Helical" evidence="7">
    <location>
        <begin position="30"/>
        <end position="50"/>
    </location>
</feature>
<keyword evidence="3" id="KW-1003">Cell membrane</keyword>
<comment type="caution">
    <text evidence="9">The sequence shown here is derived from an EMBL/GenBank/DDBJ whole genome shotgun (WGS) entry which is preliminary data.</text>
</comment>
<comment type="subcellular location">
    <subcellularLocation>
        <location evidence="1">Cell membrane</location>
        <topology evidence="1">Multi-pass membrane protein</topology>
    </subcellularLocation>
</comment>
<name>A0A2W5ND36_RHOSU</name>
<reference evidence="9 10" key="1">
    <citation type="submission" date="2017-08" db="EMBL/GenBank/DDBJ databases">
        <title>Infants hospitalized years apart are colonized by the same room-sourced microbial strains.</title>
        <authorList>
            <person name="Brooks B."/>
            <person name="Olm M.R."/>
            <person name="Firek B.A."/>
            <person name="Baker R."/>
            <person name="Thomas B.C."/>
            <person name="Morowitz M.J."/>
            <person name="Banfield J.F."/>
        </authorList>
    </citation>
    <scope>NUCLEOTIDE SEQUENCE [LARGE SCALE GENOMIC DNA]</scope>
    <source>
        <strain evidence="9">S2_005_002_R2_34</strain>
    </source>
</reference>
<keyword evidence="2" id="KW-0813">Transport</keyword>
<evidence type="ECO:0000313" key="9">
    <source>
        <dbReference type="EMBL" id="PZQ50159.1"/>
    </source>
</evidence>
<evidence type="ECO:0000256" key="7">
    <source>
        <dbReference type="SAM" id="Phobius"/>
    </source>
</evidence>
<evidence type="ECO:0000256" key="3">
    <source>
        <dbReference type="ARBA" id="ARBA00022475"/>
    </source>
</evidence>
<feature type="transmembrane region" description="Helical" evidence="7">
    <location>
        <begin position="150"/>
        <end position="168"/>
    </location>
</feature>
<dbReference type="GO" id="GO:0022857">
    <property type="term" value="F:transmembrane transporter activity"/>
    <property type="evidence" value="ECO:0007669"/>
    <property type="project" value="InterPro"/>
</dbReference>
<dbReference type="Gene3D" id="1.20.1250.20">
    <property type="entry name" value="MFS general substrate transporter like domains"/>
    <property type="match status" value="1"/>
</dbReference>
<keyword evidence="4 7" id="KW-0812">Transmembrane</keyword>
<evidence type="ECO:0000256" key="1">
    <source>
        <dbReference type="ARBA" id="ARBA00004651"/>
    </source>
</evidence>
<dbReference type="PANTHER" id="PTHR23517:SF13">
    <property type="entry name" value="MAJOR FACILITATOR SUPERFAMILY MFS_1"/>
    <property type="match status" value="1"/>
</dbReference>
<dbReference type="Pfam" id="PF07690">
    <property type="entry name" value="MFS_1"/>
    <property type="match status" value="1"/>
</dbReference>
<dbReference type="InterPro" id="IPR011701">
    <property type="entry name" value="MFS"/>
</dbReference>
<dbReference type="AlphaFoldDB" id="A0A2W5ND36"/>
<feature type="domain" description="Major facilitator superfamily (MFS) profile" evidence="8">
    <location>
        <begin position="154"/>
        <end position="391"/>
    </location>
</feature>
<feature type="transmembrane region" description="Helical" evidence="7">
    <location>
        <begin position="91"/>
        <end position="109"/>
    </location>
</feature>
<gene>
    <name evidence="9" type="ORF">DI556_08815</name>
</gene>
<feature type="transmembrane region" description="Helical" evidence="7">
    <location>
        <begin position="62"/>
        <end position="85"/>
    </location>
</feature>
<evidence type="ECO:0000259" key="8">
    <source>
        <dbReference type="PROSITE" id="PS50850"/>
    </source>
</evidence>
<feature type="transmembrane region" description="Helical" evidence="7">
    <location>
        <begin position="292"/>
        <end position="315"/>
    </location>
</feature>
<feature type="transmembrane region" description="Helical" evidence="7">
    <location>
        <begin position="121"/>
        <end position="144"/>
    </location>
</feature>
<dbReference type="InterPro" id="IPR020846">
    <property type="entry name" value="MFS_dom"/>
</dbReference>
<evidence type="ECO:0000313" key="10">
    <source>
        <dbReference type="Proteomes" id="UP000249185"/>
    </source>
</evidence>
<feature type="transmembrane region" description="Helical" evidence="7">
    <location>
        <begin position="353"/>
        <end position="376"/>
    </location>
</feature>
<evidence type="ECO:0000256" key="6">
    <source>
        <dbReference type="ARBA" id="ARBA00023136"/>
    </source>
</evidence>
<keyword evidence="6 7" id="KW-0472">Membrane</keyword>
<sequence length="391" mass="39360">MLTLAAGAMGATMASPLFPIYEATWGIGHATVTLLYVAYMAGVLGGLMFLTQLTGRFGAIRMLRLGGGLLVVGLLFSALATGPLTLTPARVLVGVASGLVTSAATLGLPRLEPAAGEIAPLVASCTTMAGFGLGPMVCGLLAQFAPAPLATPYLVVLAVVGALVLGLARTPADPGLDPEAGPGTRPGLAPRLGLPAPGRVGVFLVAAFATFSAYALFSLLASLAPSFLPMILPWHGPAVSGFAIGLVLACSALAQLPARRLPPRRCLGLALCLLAIGALALALAMHFRRAEIFVLADLAIGSGHGLAFLAGMTLISLIAPGAKRAPVLSSHLCVAYLGAILPILAVGRLADGIGLAPAVIAFCATFALICSVLLGLSRRVGGLDMATDTPR</sequence>